<evidence type="ECO:0000256" key="1">
    <source>
        <dbReference type="SAM" id="MobiDB-lite"/>
    </source>
</evidence>
<gene>
    <name evidence="2" type="ORF">SAMN05444141_105411</name>
</gene>
<protein>
    <submittedName>
        <fullName evidence="2">Uncharacterized protein</fullName>
    </submittedName>
</protein>
<evidence type="ECO:0000313" key="3">
    <source>
        <dbReference type="Proteomes" id="UP000183371"/>
    </source>
</evidence>
<accession>A0A1I7CBM6</accession>
<organism evidence="2 3">
    <name type="scientific">Pseudovibrio denitrificans</name>
    <dbReference type="NCBI Taxonomy" id="258256"/>
    <lineage>
        <taxon>Bacteria</taxon>
        <taxon>Pseudomonadati</taxon>
        <taxon>Pseudomonadota</taxon>
        <taxon>Alphaproteobacteria</taxon>
        <taxon>Hyphomicrobiales</taxon>
        <taxon>Stappiaceae</taxon>
        <taxon>Pseudovibrio</taxon>
    </lineage>
</organism>
<reference evidence="3" key="1">
    <citation type="submission" date="2016-10" db="EMBL/GenBank/DDBJ databases">
        <authorList>
            <person name="Varghese N."/>
            <person name="Submissions S."/>
        </authorList>
    </citation>
    <scope>NUCLEOTIDE SEQUENCE [LARGE SCALE GENOMIC DNA]</scope>
    <source>
        <strain evidence="3">DSM 17465</strain>
    </source>
</reference>
<sequence length="155" mass="17261">MSRCCYPHKFARYALALINANPSIIQRPYETFELCRTLKYHGMEIKFHCARLHPGCLNGTVSQIQRATILPNFILGLVYIWRRSCDVSVVLGAYWGSFPTSVFAEPGKRICLPSALARALVQVSTDFHFVGVSGGENGSGSHRSGCSRSCNRQVY</sequence>
<dbReference type="AlphaFoldDB" id="A0A1I7CBM6"/>
<dbReference type="EMBL" id="FPBD01000005">
    <property type="protein sequence ID" value="SFT96820.1"/>
    <property type="molecule type" value="Genomic_DNA"/>
</dbReference>
<proteinExistence type="predicted"/>
<name>A0A1I7CBM6_9HYPH</name>
<dbReference type="Proteomes" id="UP000183371">
    <property type="component" value="Unassembled WGS sequence"/>
</dbReference>
<keyword evidence="3" id="KW-1185">Reference proteome</keyword>
<feature type="compositionally biased region" description="Low complexity" evidence="1">
    <location>
        <begin position="139"/>
        <end position="155"/>
    </location>
</feature>
<feature type="region of interest" description="Disordered" evidence="1">
    <location>
        <begin position="135"/>
        <end position="155"/>
    </location>
</feature>
<evidence type="ECO:0000313" key="2">
    <source>
        <dbReference type="EMBL" id="SFT96820.1"/>
    </source>
</evidence>